<comment type="caution">
    <text evidence="1">The sequence shown here is derived from an EMBL/GenBank/DDBJ whole genome shotgun (WGS) entry which is preliminary data.</text>
</comment>
<evidence type="ECO:0000313" key="1">
    <source>
        <dbReference type="EMBL" id="SDJ26023.1"/>
    </source>
</evidence>
<proteinExistence type="predicted"/>
<organism evidence="1 2">
    <name type="scientific">Agrobacterium fabrum</name>
    <dbReference type="NCBI Taxonomy" id="1176649"/>
    <lineage>
        <taxon>Bacteria</taxon>
        <taxon>Pseudomonadati</taxon>
        <taxon>Pseudomonadota</taxon>
        <taxon>Alphaproteobacteria</taxon>
        <taxon>Hyphomicrobiales</taxon>
        <taxon>Rhizobiaceae</taxon>
        <taxon>Rhizobium/Agrobacterium group</taxon>
        <taxon>Agrobacterium</taxon>
        <taxon>Agrobacterium tumefaciens complex</taxon>
    </lineage>
</organism>
<sequence length="266" mass="30172">MTNSPVVTEEYAHAINGVAGRMFARTVGGKNYKENTFTSQKWAASREYRDHGAKLRMRVKIRFDDECRNGHNTFSITCDIDEWRAGAWREFGGGAAHDEIAKVFPKLAPLIKWHLTSSDGPMHYIANTIYHASDRDYNGLLKGERRQIINGRTKQPAWRLMAIGPAGDEFALHEIEKNIDGEEKPDCPYTLEYRPWCRVGEGKARDFAAARNAAVWPDATDEQLSLPRDELKALLESRHGRLMSEFKSDVEACGFMWSPSATQINH</sequence>
<dbReference type="Proteomes" id="UP000198917">
    <property type="component" value="Unassembled WGS sequence"/>
</dbReference>
<dbReference type="EMBL" id="FNEW01000001">
    <property type="protein sequence ID" value="SDJ26023.1"/>
    <property type="molecule type" value="Genomic_DNA"/>
</dbReference>
<dbReference type="AlphaFoldDB" id="A0A7Z7FMK1"/>
<evidence type="ECO:0000313" key="2">
    <source>
        <dbReference type="Proteomes" id="UP000198917"/>
    </source>
</evidence>
<name>A0A7Z7FMK1_9HYPH</name>
<reference evidence="1 2" key="1">
    <citation type="submission" date="2016-10" db="EMBL/GenBank/DDBJ databases">
        <authorList>
            <person name="Varghese N."/>
            <person name="Submissions S."/>
        </authorList>
    </citation>
    <scope>NUCLEOTIDE SEQUENCE [LARGE SCALE GENOMIC DNA]</scope>
    <source>
        <strain evidence="1 2">PDC82</strain>
    </source>
</reference>
<protein>
    <submittedName>
        <fullName evidence="1">Uncharacterized protein</fullName>
    </submittedName>
</protein>
<dbReference type="RefSeq" id="WP_143528078.1">
    <property type="nucleotide sequence ID" value="NZ_FNEW01000001.1"/>
</dbReference>
<gene>
    <name evidence="1" type="ORF">SAMN05428983_0868</name>
</gene>
<accession>A0A7Z7FMK1</accession>